<dbReference type="InterPro" id="IPR050855">
    <property type="entry name" value="NDM-1-like"/>
</dbReference>
<protein>
    <submittedName>
        <fullName evidence="2">Glyoxylase-like metal-dependent hydrolase (Beta-lactamase superfamily II)</fullName>
    </submittedName>
</protein>
<dbReference type="GO" id="GO:0016787">
    <property type="term" value="F:hydrolase activity"/>
    <property type="evidence" value="ECO:0007669"/>
    <property type="project" value="UniProtKB-KW"/>
</dbReference>
<proteinExistence type="predicted"/>
<keyword evidence="2" id="KW-0378">Hydrolase</keyword>
<accession>A0A7W7GCG0</accession>
<dbReference type="InterPro" id="IPR001279">
    <property type="entry name" value="Metallo-B-lactamas"/>
</dbReference>
<dbReference type="Proteomes" id="UP000542210">
    <property type="component" value="Unassembled WGS sequence"/>
</dbReference>
<name>A0A7W7GCG0_9ACTN</name>
<gene>
    <name evidence="2" type="ORF">BJ982_005384</name>
</gene>
<dbReference type="InterPro" id="IPR036866">
    <property type="entry name" value="RibonucZ/Hydroxyglut_hydro"/>
</dbReference>
<evidence type="ECO:0000259" key="1">
    <source>
        <dbReference type="SMART" id="SM00849"/>
    </source>
</evidence>
<dbReference type="Gene3D" id="3.60.15.10">
    <property type="entry name" value="Ribonuclease Z/Hydroxyacylglutathione hydrolase-like"/>
    <property type="match status" value="1"/>
</dbReference>
<dbReference type="PANTHER" id="PTHR42951:SF22">
    <property type="entry name" value="METALLO BETA-LACTAMASE SUPERFAMILY LIPOPROTEIN"/>
    <property type="match status" value="1"/>
</dbReference>
<dbReference type="Pfam" id="PF00753">
    <property type="entry name" value="Lactamase_B"/>
    <property type="match status" value="1"/>
</dbReference>
<evidence type="ECO:0000313" key="2">
    <source>
        <dbReference type="EMBL" id="MBB4703840.1"/>
    </source>
</evidence>
<keyword evidence="3" id="KW-1185">Reference proteome</keyword>
<dbReference type="EMBL" id="JACHND010000001">
    <property type="protein sequence ID" value="MBB4703840.1"/>
    <property type="molecule type" value="Genomic_DNA"/>
</dbReference>
<dbReference type="RefSeq" id="WP_184884502.1">
    <property type="nucleotide sequence ID" value="NZ_BOOV01000001.1"/>
</dbReference>
<evidence type="ECO:0000313" key="3">
    <source>
        <dbReference type="Proteomes" id="UP000542210"/>
    </source>
</evidence>
<organism evidence="2 3">
    <name type="scientific">Sphaerisporangium siamense</name>
    <dbReference type="NCBI Taxonomy" id="795645"/>
    <lineage>
        <taxon>Bacteria</taxon>
        <taxon>Bacillati</taxon>
        <taxon>Actinomycetota</taxon>
        <taxon>Actinomycetes</taxon>
        <taxon>Streptosporangiales</taxon>
        <taxon>Streptosporangiaceae</taxon>
        <taxon>Sphaerisporangium</taxon>
    </lineage>
</organism>
<feature type="domain" description="Metallo-beta-lactamase" evidence="1">
    <location>
        <begin position="18"/>
        <end position="211"/>
    </location>
</feature>
<comment type="caution">
    <text evidence="2">The sequence shown here is derived from an EMBL/GenBank/DDBJ whole genome shotgun (WGS) entry which is preliminary data.</text>
</comment>
<reference evidence="2 3" key="1">
    <citation type="submission" date="2020-08" db="EMBL/GenBank/DDBJ databases">
        <title>Sequencing the genomes of 1000 actinobacteria strains.</title>
        <authorList>
            <person name="Klenk H.-P."/>
        </authorList>
    </citation>
    <scope>NUCLEOTIDE SEQUENCE [LARGE SCALE GENOMIC DNA]</scope>
    <source>
        <strain evidence="2 3">DSM 45784</strain>
    </source>
</reference>
<dbReference type="SMART" id="SM00849">
    <property type="entry name" value="Lactamase_B"/>
    <property type="match status" value="1"/>
</dbReference>
<sequence>MLRQVAEGVWVHASEFVQSNAIAVQGRAGVLLIDPGVTGSEIDCLANDLRELGQPVVAGFSTHPDWDHLLWHARLGEAPRYGTARCAATIRDLLSDAGTKDRIAAHLLETEIAGQVPLDLLGLITGLPAETAQIPWDGPGVRIIEHQAHAPGHAALLIEERGVLVAGDMLSDVLIPMLDLDGTANPIEDYLTALRLLEGVAGGVDVVVPGHGSVGASDQVQARIEQDRAYVLALRNGQAPADPRLGPSAKPGWEWVSDVHEGQLQRLTQRNDRDETPR</sequence>
<dbReference type="AlphaFoldDB" id="A0A7W7GCG0"/>
<dbReference type="PANTHER" id="PTHR42951">
    <property type="entry name" value="METALLO-BETA-LACTAMASE DOMAIN-CONTAINING"/>
    <property type="match status" value="1"/>
</dbReference>
<dbReference type="SUPFAM" id="SSF56281">
    <property type="entry name" value="Metallo-hydrolase/oxidoreductase"/>
    <property type="match status" value="1"/>
</dbReference>